<name>A0A165MZK7_9APHY</name>
<dbReference type="InterPro" id="IPR000253">
    <property type="entry name" value="FHA_dom"/>
</dbReference>
<dbReference type="Pfam" id="PF00498">
    <property type="entry name" value="FHA"/>
    <property type="match status" value="1"/>
</dbReference>
<evidence type="ECO:0000313" key="4">
    <source>
        <dbReference type="EMBL" id="KZT66322.1"/>
    </source>
</evidence>
<protein>
    <recommendedName>
        <fullName evidence="3">FHA domain-containing protein</fullName>
    </recommendedName>
</protein>
<dbReference type="EMBL" id="KV429091">
    <property type="protein sequence ID" value="KZT66322.1"/>
    <property type="molecule type" value="Genomic_DNA"/>
</dbReference>
<proteinExistence type="predicted"/>
<sequence>MIAHNALFRCPVVSRKHAKITFTEYGNVYITDLHSHHGTHIIRPNEMVAKTLEPETATVLADGDVLIFGKSVGRDNDLVLPITVRVKLLFVPLSDNVPLPPPERISFSPDTTLSEKSPAPGTSGRYGIYVSSDSSASSSDGDSDIEEIPPPPGFSPRLRTATSQSSQTSSISGRLQLLRNLLPAVPSSCVDEPAPTAFAQLLATPTLGATGADIMPGALDADSPSASDSSFEPDVQEDDDHSMNEPAFEPAQAQFDGWHGLYDPPSPRPQGNDFEVSSIPSLQVEAQACIARIFTEPFPSQPSIHPVNPQATPTAPSAVSLTGLEDHMLAAREDISLLRQIRNTDEERFEAHVCEVKARLAALDEAIHMPAVHNPEHDAALVDVVARMNTLQGKMSALEHQAAEAGPREELSADLKEIKAMLEEIKMIRENSVKQIAFELEAAQAARAQAEAAAAEAVARLISNPLKRKRSEEDDCAEDEAGGAARVVAPVPKRRRTTHRVAKVLVRAATAATVGAVAAWTALAFA</sequence>
<keyword evidence="5" id="KW-1185">Reference proteome</keyword>
<evidence type="ECO:0000256" key="2">
    <source>
        <dbReference type="SAM" id="MobiDB-lite"/>
    </source>
</evidence>
<dbReference type="OrthoDB" id="4096268at2759"/>
<feature type="region of interest" description="Disordered" evidence="2">
    <location>
        <begin position="101"/>
        <end position="172"/>
    </location>
</feature>
<reference evidence="4 5" key="1">
    <citation type="journal article" date="2016" name="Mol. Biol. Evol.">
        <title>Comparative Genomics of Early-Diverging Mushroom-Forming Fungi Provides Insights into the Origins of Lignocellulose Decay Capabilities.</title>
        <authorList>
            <person name="Nagy L.G."/>
            <person name="Riley R."/>
            <person name="Tritt A."/>
            <person name="Adam C."/>
            <person name="Daum C."/>
            <person name="Floudas D."/>
            <person name="Sun H."/>
            <person name="Yadav J.S."/>
            <person name="Pangilinan J."/>
            <person name="Larsson K.H."/>
            <person name="Matsuura K."/>
            <person name="Barry K."/>
            <person name="Labutti K."/>
            <person name="Kuo R."/>
            <person name="Ohm R.A."/>
            <person name="Bhattacharya S.S."/>
            <person name="Shirouzu T."/>
            <person name="Yoshinaga Y."/>
            <person name="Martin F.M."/>
            <person name="Grigoriev I.V."/>
            <person name="Hibbett D.S."/>
        </authorList>
    </citation>
    <scope>NUCLEOTIDE SEQUENCE [LARGE SCALE GENOMIC DNA]</scope>
    <source>
        <strain evidence="4 5">L-15889</strain>
    </source>
</reference>
<evidence type="ECO:0000259" key="3">
    <source>
        <dbReference type="PROSITE" id="PS50006"/>
    </source>
</evidence>
<evidence type="ECO:0000313" key="5">
    <source>
        <dbReference type="Proteomes" id="UP000076727"/>
    </source>
</evidence>
<feature type="compositionally biased region" description="Low complexity" evidence="2">
    <location>
        <begin position="131"/>
        <end position="140"/>
    </location>
</feature>
<dbReference type="PROSITE" id="PS50006">
    <property type="entry name" value="FHA_DOMAIN"/>
    <property type="match status" value="1"/>
</dbReference>
<feature type="compositionally biased region" description="Low complexity" evidence="2">
    <location>
        <begin position="162"/>
        <end position="172"/>
    </location>
</feature>
<dbReference type="SUPFAM" id="SSF49879">
    <property type="entry name" value="SMAD/FHA domain"/>
    <property type="match status" value="1"/>
</dbReference>
<accession>A0A165MZK7</accession>
<dbReference type="Gene3D" id="2.60.200.20">
    <property type="match status" value="1"/>
</dbReference>
<dbReference type="STRING" id="1314783.A0A165MZK7"/>
<feature type="coiled-coil region" evidence="1">
    <location>
        <begin position="408"/>
        <end position="460"/>
    </location>
</feature>
<dbReference type="AlphaFoldDB" id="A0A165MZK7"/>
<dbReference type="CDD" id="cd00060">
    <property type="entry name" value="FHA"/>
    <property type="match status" value="1"/>
</dbReference>
<evidence type="ECO:0000256" key="1">
    <source>
        <dbReference type="SAM" id="Coils"/>
    </source>
</evidence>
<feature type="compositionally biased region" description="Low complexity" evidence="2">
    <location>
        <begin position="218"/>
        <end position="230"/>
    </location>
</feature>
<gene>
    <name evidence="4" type="ORF">DAEQUDRAFT_730444</name>
</gene>
<feature type="region of interest" description="Disordered" evidence="2">
    <location>
        <begin position="213"/>
        <end position="245"/>
    </location>
</feature>
<keyword evidence="1" id="KW-0175">Coiled coil</keyword>
<dbReference type="InterPro" id="IPR008984">
    <property type="entry name" value="SMAD_FHA_dom_sf"/>
</dbReference>
<dbReference type="Proteomes" id="UP000076727">
    <property type="component" value="Unassembled WGS sequence"/>
</dbReference>
<feature type="domain" description="FHA" evidence="3">
    <location>
        <begin position="1"/>
        <end position="41"/>
    </location>
</feature>
<organism evidence="4 5">
    <name type="scientific">Daedalea quercina L-15889</name>
    <dbReference type="NCBI Taxonomy" id="1314783"/>
    <lineage>
        <taxon>Eukaryota</taxon>
        <taxon>Fungi</taxon>
        <taxon>Dikarya</taxon>
        <taxon>Basidiomycota</taxon>
        <taxon>Agaricomycotina</taxon>
        <taxon>Agaricomycetes</taxon>
        <taxon>Polyporales</taxon>
        <taxon>Fomitopsis</taxon>
    </lineage>
</organism>